<evidence type="ECO:0000313" key="2">
    <source>
        <dbReference type="EMBL" id="GIQ64503.1"/>
    </source>
</evidence>
<dbReference type="CDD" id="cd13580">
    <property type="entry name" value="PBP2_AlgQ_like_1"/>
    <property type="match status" value="1"/>
</dbReference>
<dbReference type="PANTHER" id="PTHR43649:SF12">
    <property type="entry name" value="DIACETYLCHITOBIOSE BINDING PROTEIN DASA"/>
    <property type="match status" value="1"/>
</dbReference>
<protein>
    <recommendedName>
        <fullName evidence="4">ABC transporter substrate-binding protein</fullName>
    </recommendedName>
</protein>
<organism evidence="2 3">
    <name type="scientific">Paenibacillus cisolokensis</name>
    <dbReference type="NCBI Taxonomy" id="1658519"/>
    <lineage>
        <taxon>Bacteria</taxon>
        <taxon>Bacillati</taxon>
        <taxon>Bacillota</taxon>
        <taxon>Bacilli</taxon>
        <taxon>Bacillales</taxon>
        <taxon>Paenibacillaceae</taxon>
        <taxon>Paenibacillus</taxon>
    </lineage>
</organism>
<gene>
    <name evidence="2" type="ORF">PACILC2_30710</name>
</gene>
<dbReference type="PROSITE" id="PS51257">
    <property type="entry name" value="PROKAR_LIPOPROTEIN"/>
    <property type="match status" value="1"/>
</dbReference>
<dbReference type="Proteomes" id="UP000680304">
    <property type="component" value="Unassembled WGS sequence"/>
</dbReference>
<dbReference type="PANTHER" id="PTHR43649">
    <property type="entry name" value="ARABINOSE-BINDING PROTEIN-RELATED"/>
    <property type="match status" value="1"/>
</dbReference>
<evidence type="ECO:0000313" key="3">
    <source>
        <dbReference type="Proteomes" id="UP000680304"/>
    </source>
</evidence>
<keyword evidence="1" id="KW-0732">Signal</keyword>
<proteinExistence type="predicted"/>
<dbReference type="SUPFAM" id="SSF53850">
    <property type="entry name" value="Periplasmic binding protein-like II"/>
    <property type="match status" value="1"/>
</dbReference>
<evidence type="ECO:0008006" key="4">
    <source>
        <dbReference type="Google" id="ProtNLM"/>
    </source>
</evidence>
<keyword evidence="3" id="KW-1185">Reference proteome</keyword>
<feature type="chain" id="PRO_5045827255" description="ABC transporter substrate-binding protein" evidence="1">
    <location>
        <begin position="25"/>
        <end position="501"/>
    </location>
</feature>
<dbReference type="Gene3D" id="3.40.190.10">
    <property type="entry name" value="Periplasmic binding protein-like II"/>
    <property type="match status" value="2"/>
</dbReference>
<dbReference type="InterPro" id="IPR050490">
    <property type="entry name" value="Bact_solute-bd_prot1"/>
</dbReference>
<comment type="caution">
    <text evidence="2">The sequence shown here is derived from an EMBL/GenBank/DDBJ whole genome shotgun (WGS) entry which is preliminary data.</text>
</comment>
<reference evidence="2 3" key="1">
    <citation type="submission" date="2021-04" db="EMBL/GenBank/DDBJ databases">
        <title>Draft genome sequence of Paenibacillus cisolokensis, LC2-13A.</title>
        <authorList>
            <person name="Uke A."/>
            <person name="Chhe C."/>
            <person name="Baramee S."/>
            <person name="Kosugi A."/>
        </authorList>
    </citation>
    <scope>NUCLEOTIDE SEQUENCE [LARGE SCALE GENOMIC DNA]</scope>
    <source>
        <strain evidence="2 3">LC2-13A</strain>
    </source>
</reference>
<dbReference type="EMBL" id="BOVJ01000098">
    <property type="protein sequence ID" value="GIQ64503.1"/>
    <property type="molecule type" value="Genomic_DNA"/>
</dbReference>
<dbReference type="InterPro" id="IPR006059">
    <property type="entry name" value="SBP"/>
</dbReference>
<dbReference type="Pfam" id="PF01547">
    <property type="entry name" value="SBP_bac_1"/>
    <property type="match status" value="1"/>
</dbReference>
<evidence type="ECO:0000256" key="1">
    <source>
        <dbReference type="SAM" id="SignalP"/>
    </source>
</evidence>
<name>A0ABQ4N978_9BACL</name>
<sequence>MRMPFASKASLIWTAILSILLLTACEPNGGTTGGEVSVERVGQRLSLPAESVKYDPPIDISFVREIGEEMNGLIRAVPGETLEHNRWTRLYEEALGIRIRYKWTANGDLYHQKLGVALASGNLPDVVRVDAQQLRQLSNAGLIQDLSEFYEKYAAPFTKEILSQEGSGPFESATIGGKLMGIPDTGASIENAQFLWIRTDWLERLSLEPPRTISDVLAISKAFTEDDPDGNGIRDTYGLAVAQHLWDPVMGLGGFMAAYGAYPNMWIEDESGRLVYGAVRPEVKTALKVLQDMYQSGQIDSEFVFKNGDKVDDDIAAGKFGMLYGQQWASFVVQSSHERDPSADWKAFPIVSSTNEPVRVPLPFATTQFYAVRKGYEHPEALVKLFNLHLEKNWGQTAEYETYYSTPFPVWKFSPVTPFPALKNLEAYRQLDEARRTGDTSVLKDEARAIMKNIEGYLTRNDIHGWGWQRTYGEDGAFAILDRYEKNGQLLYEPFGARRQR</sequence>
<feature type="signal peptide" evidence="1">
    <location>
        <begin position="1"/>
        <end position="24"/>
    </location>
</feature>
<accession>A0ABQ4N978</accession>